<protein>
    <submittedName>
        <fullName evidence="2">Uncharacterized protein</fullName>
    </submittedName>
</protein>
<accession>A0AA87ZKU1</accession>
<organism evidence="2 3">
    <name type="scientific">Ficus carica</name>
    <name type="common">Common fig</name>
    <dbReference type="NCBI Taxonomy" id="3494"/>
    <lineage>
        <taxon>Eukaryota</taxon>
        <taxon>Viridiplantae</taxon>
        <taxon>Streptophyta</taxon>
        <taxon>Embryophyta</taxon>
        <taxon>Tracheophyta</taxon>
        <taxon>Spermatophyta</taxon>
        <taxon>Magnoliopsida</taxon>
        <taxon>eudicotyledons</taxon>
        <taxon>Gunneridae</taxon>
        <taxon>Pentapetalae</taxon>
        <taxon>rosids</taxon>
        <taxon>fabids</taxon>
        <taxon>Rosales</taxon>
        <taxon>Moraceae</taxon>
        <taxon>Ficeae</taxon>
        <taxon>Ficus</taxon>
    </lineage>
</organism>
<dbReference type="AlphaFoldDB" id="A0AA87ZKU1"/>
<evidence type="ECO:0000313" key="3">
    <source>
        <dbReference type="Proteomes" id="UP001187192"/>
    </source>
</evidence>
<proteinExistence type="predicted"/>
<reference evidence="2" key="1">
    <citation type="submission" date="2023-07" db="EMBL/GenBank/DDBJ databases">
        <title>draft genome sequence of fig (Ficus carica).</title>
        <authorList>
            <person name="Takahashi T."/>
            <person name="Nishimura K."/>
        </authorList>
    </citation>
    <scope>NUCLEOTIDE SEQUENCE</scope>
</reference>
<feature type="region of interest" description="Disordered" evidence="1">
    <location>
        <begin position="62"/>
        <end position="94"/>
    </location>
</feature>
<feature type="compositionally biased region" description="Basic and acidic residues" evidence="1">
    <location>
        <begin position="62"/>
        <end position="78"/>
    </location>
</feature>
<name>A0AA87ZKU1_FICCA</name>
<dbReference type="EMBL" id="BTGU01000005">
    <property type="protein sequence ID" value="GMN35104.1"/>
    <property type="molecule type" value="Genomic_DNA"/>
</dbReference>
<keyword evidence="3" id="KW-1185">Reference proteome</keyword>
<evidence type="ECO:0000313" key="2">
    <source>
        <dbReference type="EMBL" id="GMN35104.1"/>
    </source>
</evidence>
<dbReference type="Proteomes" id="UP001187192">
    <property type="component" value="Unassembled WGS sequence"/>
</dbReference>
<evidence type="ECO:0000256" key="1">
    <source>
        <dbReference type="SAM" id="MobiDB-lite"/>
    </source>
</evidence>
<comment type="caution">
    <text evidence="2">The sequence shown here is derived from an EMBL/GenBank/DDBJ whole genome shotgun (WGS) entry which is preliminary data.</text>
</comment>
<sequence length="94" mass="10615">MPLTLLLPLRPAYGQIPLSLRFLPTARSRRLRRRHYATPASLQVTRIVQVKSRRQCPWTEARDGGIHDVTDKSRRRCPEPSSKTAGITTLVGLA</sequence>
<gene>
    <name evidence="2" type="ORF">TIFTF001_005098</name>
</gene>